<dbReference type="GeneID" id="84591938"/>
<evidence type="ECO:0000313" key="1">
    <source>
        <dbReference type="RefSeq" id="XP_059605796.1"/>
    </source>
</evidence>
<dbReference type="RefSeq" id="XP_059605796.1">
    <property type="nucleotide sequence ID" value="XM_059749567.1"/>
</dbReference>
<reference evidence="1" key="1">
    <citation type="submission" date="2025-02" db="EMBL/GenBank/DDBJ databases">
        <authorList>
            <consortium name="NCBI Genome Project"/>
        </authorList>
    </citation>
    <scope>NUCLEOTIDE SEQUENCE</scope>
</reference>
<dbReference type="VEuPathDB" id="FungiDB:An09g00910"/>
<organism evidence="1">
    <name type="scientific">Aspergillus niger</name>
    <dbReference type="NCBI Taxonomy" id="5061"/>
    <lineage>
        <taxon>Eukaryota</taxon>
        <taxon>Fungi</taxon>
        <taxon>Dikarya</taxon>
        <taxon>Ascomycota</taxon>
        <taxon>Pezizomycotina</taxon>
        <taxon>Eurotiomycetes</taxon>
        <taxon>Eurotiomycetidae</taxon>
        <taxon>Eurotiales</taxon>
        <taxon>Aspergillaceae</taxon>
        <taxon>Aspergillus</taxon>
        <taxon>Aspergillus subgen. Circumdati</taxon>
    </lineage>
</organism>
<protein>
    <submittedName>
        <fullName evidence="1">Uncharacterized protein</fullName>
    </submittedName>
</protein>
<gene>
    <name evidence="1" type="ORF">An09g00910</name>
</gene>
<dbReference type="AlphaFoldDB" id="A0AAJ8E3Y6"/>
<accession>A0AAJ8E3Y6</accession>
<sequence>MEIMNEGTVQLRMLPDHSKEFTAFGRRCPHLGEGKTSTSILRCIEVRLRQIEESFWRVLAHDAEVVAWDIGMDAALRAILYPE</sequence>
<reference evidence="1" key="2">
    <citation type="submission" date="2025-08" db="UniProtKB">
        <authorList>
            <consortium name="RefSeq"/>
        </authorList>
    </citation>
    <scope>IDENTIFICATION</scope>
</reference>
<proteinExistence type="predicted"/>
<name>A0AAJ8E3Y6_ASPNG</name>
<dbReference type="KEGG" id="ang:An09g00910"/>